<feature type="domain" description="RNHCP" evidence="1">
    <location>
        <begin position="21"/>
        <end position="109"/>
    </location>
</feature>
<dbReference type="PATRIC" id="fig|477245.3.peg.255"/>
<evidence type="ECO:0000313" key="3">
    <source>
        <dbReference type="Proteomes" id="UP000032234"/>
    </source>
</evidence>
<dbReference type="AlphaFoldDB" id="A0A0C5FKS4"/>
<dbReference type="Proteomes" id="UP000032234">
    <property type="component" value="Chromosome"/>
</dbReference>
<sequence length="129" mass="13989">MADFQQGASRVSHPRNPLNTSTFSCVRCRLTVPVATADGGQRNHCPSCLHSRHVLDQDTGGPSTCRGAMSPIAIAVPRAGDWTVIHRCVRCDELASDPVREDDNQLVVMRMAVRPLAQPPFPLEAFGAL</sequence>
<accession>A0A0C5FKS4</accession>
<evidence type="ECO:0000259" key="1">
    <source>
        <dbReference type="Pfam" id="PF12647"/>
    </source>
</evidence>
<proteinExistence type="predicted"/>
<reference evidence="2 3" key="1">
    <citation type="submission" date="2015-02" db="EMBL/GenBank/DDBJ databases">
        <title>Genome sequence of thermotolerant Streptomyces cyaneogriseus subsp. Noncyanogenus NMWT1, the producer of nematocidal antibiotics nemadectin.</title>
        <authorList>
            <person name="Wang H."/>
            <person name="Li C."/>
            <person name="Xiang W."/>
            <person name="Wang X."/>
        </authorList>
    </citation>
    <scope>NUCLEOTIDE SEQUENCE [LARGE SCALE GENOMIC DNA]</scope>
    <source>
        <strain evidence="2 3">NMWT 1</strain>
    </source>
</reference>
<keyword evidence="3" id="KW-1185">Reference proteome</keyword>
<dbReference type="EMBL" id="CP010849">
    <property type="protein sequence ID" value="AJP00342.1"/>
    <property type="molecule type" value="Genomic_DNA"/>
</dbReference>
<dbReference type="Pfam" id="PF12647">
    <property type="entry name" value="RNHCP"/>
    <property type="match status" value="1"/>
</dbReference>
<dbReference type="KEGG" id="scw:TU94_01085"/>
<organism evidence="2 3">
    <name type="scientific">Streptomyces cyaneogriseus subsp. noncyanogenus</name>
    <dbReference type="NCBI Taxonomy" id="477245"/>
    <lineage>
        <taxon>Bacteria</taxon>
        <taxon>Bacillati</taxon>
        <taxon>Actinomycetota</taxon>
        <taxon>Actinomycetes</taxon>
        <taxon>Kitasatosporales</taxon>
        <taxon>Streptomycetaceae</taxon>
        <taxon>Streptomyces</taxon>
    </lineage>
</organism>
<dbReference type="HOGENOM" id="CLU_122829_1_1_11"/>
<dbReference type="InterPro" id="IPR024439">
    <property type="entry name" value="RNHCP"/>
</dbReference>
<gene>
    <name evidence="2" type="ORF">TU94_01085</name>
</gene>
<name>A0A0C5FKS4_9ACTN</name>
<evidence type="ECO:0000313" key="2">
    <source>
        <dbReference type="EMBL" id="AJP00342.1"/>
    </source>
</evidence>
<protein>
    <submittedName>
        <fullName evidence="2">RNHCP domain protein</fullName>
    </submittedName>
</protein>
<dbReference type="OrthoDB" id="9809485at2"/>
<dbReference type="STRING" id="477245.TU94_01085"/>